<evidence type="ECO:0000256" key="5">
    <source>
        <dbReference type="ARBA" id="ARBA00023004"/>
    </source>
</evidence>
<name>A0A7C5AMF4_9BACT</name>
<evidence type="ECO:0000256" key="3">
    <source>
        <dbReference type="ARBA" id="ARBA00022691"/>
    </source>
</evidence>
<evidence type="ECO:0000313" key="8">
    <source>
        <dbReference type="EMBL" id="HGZ12247.1"/>
    </source>
</evidence>
<dbReference type="PANTHER" id="PTHR11135">
    <property type="entry name" value="HISTONE ACETYLTRANSFERASE-RELATED"/>
    <property type="match status" value="1"/>
</dbReference>
<dbReference type="GO" id="GO:0051539">
    <property type="term" value="F:4 iron, 4 sulfur cluster binding"/>
    <property type="evidence" value="ECO:0007669"/>
    <property type="project" value="UniProtKB-KW"/>
</dbReference>
<dbReference type="SFLD" id="SFLDG01086">
    <property type="entry name" value="elongater_protein-like"/>
    <property type="match status" value="1"/>
</dbReference>
<keyword evidence="2" id="KW-0004">4Fe-4S</keyword>
<dbReference type="SMART" id="SM00729">
    <property type="entry name" value="Elp3"/>
    <property type="match status" value="1"/>
</dbReference>
<keyword evidence="6" id="KW-0411">Iron-sulfur</keyword>
<proteinExistence type="predicted"/>
<keyword evidence="3" id="KW-0949">S-adenosyl-L-methionine</keyword>
<dbReference type="Gene3D" id="3.30.750.200">
    <property type="match status" value="1"/>
</dbReference>
<dbReference type="SFLD" id="SFLDS00029">
    <property type="entry name" value="Radical_SAM"/>
    <property type="match status" value="1"/>
</dbReference>
<keyword evidence="5" id="KW-0408">Iron</keyword>
<protein>
    <submittedName>
        <fullName evidence="8">TIGR01212 family radical SAM protein</fullName>
    </submittedName>
</protein>
<comment type="caution">
    <text evidence="8">The sequence shown here is derived from an EMBL/GenBank/DDBJ whole genome shotgun (WGS) entry which is preliminary data.</text>
</comment>
<dbReference type="InterPro" id="IPR006638">
    <property type="entry name" value="Elp3/MiaA/NifB-like_rSAM"/>
</dbReference>
<organism evidence="8">
    <name type="scientific">Desulfobacca acetoxidans</name>
    <dbReference type="NCBI Taxonomy" id="60893"/>
    <lineage>
        <taxon>Bacteria</taxon>
        <taxon>Pseudomonadati</taxon>
        <taxon>Thermodesulfobacteriota</taxon>
        <taxon>Desulfobaccia</taxon>
        <taxon>Desulfobaccales</taxon>
        <taxon>Desulfobaccaceae</taxon>
        <taxon>Desulfobacca</taxon>
    </lineage>
</organism>
<sequence length="320" mass="35211">MTAPLPYRDLNSHLRERFGVRVQKVTLDAGFTCPNRDGRVGVGGCLYCNARGSGTGAWARGLSISRQLEEGIKRLRARYRAEKFIAYFQSFSNTYAPPKVLSAKYAEALTFPEVVGLSIGTRPDCLSPEILDLLAGFAQTHLVWLELGLQSAHDATLKLINRGHDVACFTRAVKDAAARGLEVVAHVILGLPGEGPAETGATARYLGSLPLQGVKIHLLYVIRGSGLEQLYQRGRYRPLTQEEYVRLAADFLELLPPHLIIHRLTGDPHPEELVAPSWCLDKSGVLRALRDELARRGTRQGSAWHPQAGLTARDQKTAVF</sequence>
<dbReference type="Pfam" id="PF04055">
    <property type="entry name" value="Radical_SAM"/>
    <property type="match status" value="1"/>
</dbReference>
<accession>A0A7C5AMF4</accession>
<evidence type="ECO:0000256" key="2">
    <source>
        <dbReference type="ARBA" id="ARBA00022485"/>
    </source>
</evidence>
<evidence type="ECO:0000256" key="4">
    <source>
        <dbReference type="ARBA" id="ARBA00022723"/>
    </source>
</evidence>
<dbReference type="PROSITE" id="PS51918">
    <property type="entry name" value="RADICAL_SAM"/>
    <property type="match status" value="1"/>
</dbReference>
<evidence type="ECO:0000256" key="6">
    <source>
        <dbReference type="ARBA" id="ARBA00023014"/>
    </source>
</evidence>
<dbReference type="EMBL" id="DTKJ01000058">
    <property type="protein sequence ID" value="HGZ12247.1"/>
    <property type="molecule type" value="Genomic_DNA"/>
</dbReference>
<dbReference type="SFLD" id="SFLDG01091">
    <property type="entry name" value="uncharacterized_CHP01210-like"/>
    <property type="match status" value="1"/>
</dbReference>
<dbReference type="AlphaFoldDB" id="A0A7C5AMF4"/>
<dbReference type="InterPro" id="IPR032432">
    <property type="entry name" value="Radical_SAM_C"/>
</dbReference>
<evidence type="ECO:0000256" key="1">
    <source>
        <dbReference type="ARBA" id="ARBA00001966"/>
    </source>
</evidence>
<keyword evidence="4" id="KW-0479">Metal-binding</keyword>
<feature type="domain" description="Radical SAM core" evidence="7">
    <location>
        <begin position="17"/>
        <end position="264"/>
    </location>
</feature>
<dbReference type="SUPFAM" id="SSF102114">
    <property type="entry name" value="Radical SAM enzymes"/>
    <property type="match status" value="1"/>
</dbReference>
<dbReference type="Pfam" id="PF16199">
    <property type="entry name" value="Radical_SAM_C"/>
    <property type="match status" value="1"/>
</dbReference>
<dbReference type="GO" id="GO:0003824">
    <property type="term" value="F:catalytic activity"/>
    <property type="evidence" value="ECO:0007669"/>
    <property type="project" value="InterPro"/>
</dbReference>
<dbReference type="GO" id="GO:0046872">
    <property type="term" value="F:metal ion binding"/>
    <property type="evidence" value="ECO:0007669"/>
    <property type="project" value="UniProtKB-KW"/>
</dbReference>
<dbReference type="InterPro" id="IPR039661">
    <property type="entry name" value="ELP3"/>
</dbReference>
<reference evidence="8" key="1">
    <citation type="journal article" date="2020" name="mSystems">
        <title>Genome- and Community-Level Interaction Insights into Carbon Utilization and Element Cycling Functions of Hydrothermarchaeota in Hydrothermal Sediment.</title>
        <authorList>
            <person name="Zhou Z."/>
            <person name="Liu Y."/>
            <person name="Xu W."/>
            <person name="Pan J."/>
            <person name="Luo Z.H."/>
            <person name="Li M."/>
        </authorList>
    </citation>
    <scope>NUCLEOTIDE SEQUENCE [LARGE SCALE GENOMIC DNA]</scope>
    <source>
        <strain evidence="8">SpSt-853</strain>
    </source>
</reference>
<gene>
    <name evidence="8" type="ORF">ENW48_08510</name>
</gene>
<comment type="cofactor">
    <cofactor evidence="1">
        <name>[4Fe-4S] cluster</name>
        <dbReference type="ChEBI" id="CHEBI:49883"/>
    </cofactor>
</comment>
<dbReference type="NCBIfam" id="TIGR01212">
    <property type="entry name" value="TIGR01212 family radical SAM protein"/>
    <property type="match status" value="1"/>
</dbReference>
<dbReference type="InterPro" id="IPR007197">
    <property type="entry name" value="rSAM"/>
</dbReference>
<dbReference type="InterPro" id="IPR058240">
    <property type="entry name" value="rSAM_sf"/>
</dbReference>
<evidence type="ECO:0000259" key="7">
    <source>
        <dbReference type="PROSITE" id="PS51918"/>
    </source>
</evidence>
<dbReference type="PANTHER" id="PTHR11135:SF1">
    <property type="entry name" value="PROTEIN YHCC"/>
    <property type="match status" value="1"/>
</dbReference>
<dbReference type="InterPro" id="IPR005911">
    <property type="entry name" value="YhcC-like"/>
</dbReference>